<reference evidence="1 2" key="1">
    <citation type="submission" date="2018-03" db="EMBL/GenBank/DDBJ databases">
        <title>Genomic Encyclopedia of Archaeal and Bacterial Type Strains, Phase II (KMG-II): from individual species to whole genera.</title>
        <authorList>
            <person name="Goeker M."/>
        </authorList>
    </citation>
    <scope>NUCLEOTIDE SEQUENCE [LARGE SCALE GENOMIC DNA]</scope>
    <source>
        <strain evidence="1 2">DSM 25027</strain>
    </source>
</reference>
<dbReference type="EMBL" id="PVYX01000001">
    <property type="protein sequence ID" value="PRX57412.1"/>
    <property type="molecule type" value="Genomic_DNA"/>
</dbReference>
<dbReference type="OrthoDB" id="979560at2"/>
<dbReference type="AlphaFoldDB" id="A0A2T0MIJ9"/>
<dbReference type="SUPFAM" id="SSF109854">
    <property type="entry name" value="DinB/YfiT-like putative metalloenzymes"/>
    <property type="match status" value="1"/>
</dbReference>
<organism evidence="1 2">
    <name type="scientific">Flagellimonas meridianipacifica</name>
    <dbReference type="NCBI Taxonomy" id="1080225"/>
    <lineage>
        <taxon>Bacteria</taxon>
        <taxon>Pseudomonadati</taxon>
        <taxon>Bacteroidota</taxon>
        <taxon>Flavobacteriia</taxon>
        <taxon>Flavobacteriales</taxon>
        <taxon>Flavobacteriaceae</taxon>
        <taxon>Flagellimonas</taxon>
    </lineage>
</organism>
<accession>A0A2T0MIJ9</accession>
<evidence type="ECO:0008006" key="3">
    <source>
        <dbReference type="Google" id="ProtNLM"/>
    </source>
</evidence>
<protein>
    <recommendedName>
        <fullName evidence="3">DinB family protein</fullName>
    </recommendedName>
</protein>
<dbReference type="RefSeq" id="WP_106144310.1">
    <property type="nucleotide sequence ID" value="NZ_PVYX01000001.1"/>
</dbReference>
<dbReference type="Proteomes" id="UP000237640">
    <property type="component" value="Unassembled WGS sequence"/>
</dbReference>
<keyword evidence="2" id="KW-1185">Reference proteome</keyword>
<evidence type="ECO:0000313" key="2">
    <source>
        <dbReference type="Proteomes" id="UP000237640"/>
    </source>
</evidence>
<proteinExistence type="predicted"/>
<sequence>MDLSIVRLLEQYDFHTKLYQNCLEDIRPSDAQRRVTLDTNHIAWLAGNLVSVRYQLGKSIGLREQSKFDEIFKNQRPIQNHITYPDLVPIREEWLRITPILREKLLSLTKEDLLSDQPFDTPLLGKSNLLNTITFIIHRESYSIGQMGLLRKIFGYEAMQYN</sequence>
<comment type="caution">
    <text evidence="1">The sequence shown here is derived from an EMBL/GenBank/DDBJ whole genome shotgun (WGS) entry which is preliminary data.</text>
</comment>
<evidence type="ECO:0000313" key="1">
    <source>
        <dbReference type="EMBL" id="PRX57412.1"/>
    </source>
</evidence>
<gene>
    <name evidence="1" type="ORF">CLV81_1416</name>
</gene>
<dbReference type="InterPro" id="IPR034660">
    <property type="entry name" value="DinB/YfiT-like"/>
</dbReference>
<name>A0A2T0MIJ9_9FLAO</name>
<dbReference type="Gene3D" id="1.20.120.450">
    <property type="entry name" value="dinb family like domain"/>
    <property type="match status" value="1"/>
</dbReference>